<protein>
    <submittedName>
        <fullName evidence="1">Uncharacterized protein</fullName>
    </submittedName>
</protein>
<dbReference type="AlphaFoldDB" id="A0A3B1BXY7"/>
<dbReference type="EMBL" id="UOGB01000023">
    <property type="protein sequence ID" value="VAX15550.1"/>
    <property type="molecule type" value="Genomic_DNA"/>
</dbReference>
<evidence type="ECO:0000313" key="1">
    <source>
        <dbReference type="EMBL" id="VAX15550.1"/>
    </source>
</evidence>
<organism evidence="1">
    <name type="scientific">hydrothermal vent metagenome</name>
    <dbReference type="NCBI Taxonomy" id="652676"/>
    <lineage>
        <taxon>unclassified sequences</taxon>
        <taxon>metagenomes</taxon>
        <taxon>ecological metagenomes</taxon>
    </lineage>
</organism>
<name>A0A3B1BXY7_9ZZZZ</name>
<proteinExistence type="predicted"/>
<accession>A0A3B1BXY7</accession>
<reference evidence="1" key="1">
    <citation type="submission" date="2018-06" db="EMBL/GenBank/DDBJ databases">
        <authorList>
            <person name="Zhirakovskaya E."/>
        </authorList>
    </citation>
    <scope>NUCLEOTIDE SEQUENCE</scope>
</reference>
<sequence>MRLSLLPVSALIAVSVFYFPAHSSEIRAQKSEMAGEIPGGAGYARQLSFGSVTPIDIDPDLIARGDRLDLYKIADDSLNFTTEKPALKRVGSLVVLSGSGSPPVGKVIKLSEEIDGKAYVAFALPTNLQLNQYLPFLKSMADTFVAKPEFRPLKIAVIDAIDPFGDRTELTDALFEDVILRICERPQFLCVNRGDVAAVLRKRRITTSRNIDSAVERELLSKLGVELIVTGAVARRENKIDLLLKARSTRNNVRPRQVWRLFRFPESATGVLSEPSTITYRGLANERGRLKIRLLNVESADGLKVEYFFYKTLLDHFAVSGIDAKNVRPADFFIRLNGAVYRQDSDGLFYRGAVRAGKIKITAGYYPEITIDGETKILRESPVQKTFTIYVGEGDNFHLDIIGTVEKGFAIIAADSYLSEKNISTN</sequence>
<gene>
    <name evidence="1" type="ORF">MNBD_NITROSPINAE03-409</name>
</gene>